<evidence type="ECO:0000256" key="3">
    <source>
        <dbReference type="ARBA" id="ARBA00023125"/>
    </source>
</evidence>
<feature type="region of interest" description="Disordered" evidence="5">
    <location>
        <begin position="82"/>
        <end position="107"/>
    </location>
</feature>
<proteinExistence type="inferred from homology"/>
<dbReference type="PANTHER" id="PTHR33175">
    <property type="entry name" value="DNA-BINDING PROTEIN HU"/>
    <property type="match status" value="1"/>
</dbReference>
<dbReference type="PRINTS" id="PR01727">
    <property type="entry name" value="DNABINDINGHU"/>
</dbReference>
<keyword evidence="3" id="KW-0238">DNA-binding</keyword>
<dbReference type="EMBL" id="AP027079">
    <property type="protein sequence ID" value="BDU70264.1"/>
    <property type="molecule type" value="Genomic_DNA"/>
</dbReference>
<evidence type="ECO:0000256" key="2">
    <source>
        <dbReference type="ARBA" id="ARBA00023067"/>
    </source>
</evidence>
<dbReference type="PROSITE" id="PS00045">
    <property type="entry name" value="HISTONE_LIKE"/>
    <property type="match status" value="1"/>
</dbReference>
<evidence type="ECO:0000256" key="1">
    <source>
        <dbReference type="ARBA" id="ARBA00010529"/>
    </source>
</evidence>
<dbReference type="PANTHER" id="PTHR33175:SF3">
    <property type="entry name" value="DNA-BINDING PROTEIN HU-BETA"/>
    <property type="match status" value="1"/>
</dbReference>
<dbReference type="InterPro" id="IPR000119">
    <property type="entry name" value="Hist_DNA-bd"/>
</dbReference>
<keyword evidence="2" id="KW-0226">DNA condensation</keyword>
<dbReference type="Pfam" id="PF00216">
    <property type="entry name" value="Bac_DNA_binding"/>
    <property type="match status" value="1"/>
</dbReference>
<dbReference type="SMART" id="SM00411">
    <property type="entry name" value="BHL"/>
    <property type="match status" value="1"/>
</dbReference>
<evidence type="ECO:0008006" key="8">
    <source>
        <dbReference type="Google" id="ProtNLM"/>
    </source>
</evidence>
<dbReference type="CDD" id="cd13831">
    <property type="entry name" value="HU"/>
    <property type="match status" value="1"/>
</dbReference>
<accession>A0ABN6V2R9</accession>
<evidence type="ECO:0000256" key="5">
    <source>
        <dbReference type="SAM" id="MobiDB-lite"/>
    </source>
</evidence>
<evidence type="ECO:0000313" key="7">
    <source>
        <dbReference type="Proteomes" id="UP001242010"/>
    </source>
</evidence>
<organism evidence="6 7">
    <name type="scientific">Geothrix oryzae</name>
    <dbReference type="NCBI Taxonomy" id="2927975"/>
    <lineage>
        <taxon>Bacteria</taxon>
        <taxon>Pseudomonadati</taxon>
        <taxon>Acidobacteriota</taxon>
        <taxon>Holophagae</taxon>
        <taxon>Holophagales</taxon>
        <taxon>Holophagaceae</taxon>
        <taxon>Geothrix</taxon>
    </lineage>
</organism>
<name>A0ABN6V2R9_9BACT</name>
<sequence>MAENLTKAELVEAVAKTADITKAAAAAAIGCFLESIAGHVGKGGKVTLVGFGTFSQKTRKARTGRNPQTGAPIKIAASKSMSFKASKAAKTAKPKVAKKAAPKGKKK</sequence>
<comment type="similarity">
    <text evidence="1 4">Belongs to the bacterial histone-like protein family.</text>
</comment>
<dbReference type="InterPro" id="IPR010992">
    <property type="entry name" value="IHF-like_DNA-bd_dom_sf"/>
</dbReference>
<evidence type="ECO:0000313" key="6">
    <source>
        <dbReference type="EMBL" id="BDU70264.1"/>
    </source>
</evidence>
<gene>
    <name evidence="6" type="ORF">GETHOR_23650</name>
</gene>
<dbReference type="Proteomes" id="UP001242010">
    <property type="component" value="Chromosome"/>
</dbReference>
<dbReference type="Gene3D" id="4.10.520.10">
    <property type="entry name" value="IHF-like DNA-binding proteins"/>
    <property type="match status" value="1"/>
</dbReference>
<dbReference type="SUPFAM" id="SSF47729">
    <property type="entry name" value="IHF-like DNA-binding proteins"/>
    <property type="match status" value="1"/>
</dbReference>
<feature type="compositionally biased region" description="Basic residues" evidence="5">
    <location>
        <begin position="90"/>
        <end position="107"/>
    </location>
</feature>
<reference evidence="7" key="1">
    <citation type="journal article" date="2023" name="Int. J. Syst. Evol. Microbiol.">
        <title>Mesoterricola silvestris gen. nov., sp. nov., Mesoterricola sediminis sp. nov., Geothrix oryzae sp. nov., Geothrix edaphica sp. nov., Geothrix rubra sp. nov., and Geothrix limicola sp. nov., six novel members of Acidobacteriota isolated from soils.</title>
        <authorList>
            <person name="Itoh H."/>
            <person name="Sugisawa Y."/>
            <person name="Mise K."/>
            <person name="Xu Z."/>
            <person name="Kuniyasu M."/>
            <person name="Ushijima N."/>
            <person name="Kawano K."/>
            <person name="Kobayashi E."/>
            <person name="Shiratori Y."/>
            <person name="Masuda Y."/>
            <person name="Senoo K."/>
        </authorList>
    </citation>
    <scope>NUCLEOTIDE SEQUENCE [LARGE SCALE GENOMIC DNA]</scope>
    <source>
        <strain evidence="7">Red222</strain>
    </source>
</reference>
<keyword evidence="7" id="KW-1185">Reference proteome</keyword>
<evidence type="ECO:0000256" key="4">
    <source>
        <dbReference type="RuleBase" id="RU003939"/>
    </source>
</evidence>
<dbReference type="InterPro" id="IPR020816">
    <property type="entry name" value="Histone-like_DNA-bd_CS"/>
</dbReference>
<protein>
    <recommendedName>
        <fullName evidence="8">DNA-binding protein HU-beta</fullName>
    </recommendedName>
</protein>
<dbReference type="RefSeq" id="WP_286353983.1">
    <property type="nucleotide sequence ID" value="NZ_AP027079.1"/>
</dbReference>